<dbReference type="InterPro" id="IPR035965">
    <property type="entry name" value="PAS-like_dom_sf"/>
</dbReference>
<dbReference type="SUPFAM" id="SSF55785">
    <property type="entry name" value="PYP-like sensor domain (PAS domain)"/>
    <property type="match status" value="4"/>
</dbReference>
<dbReference type="InterPro" id="IPR005467">
    <property type="entry name" value="His_kinase_dom"/>
</dbReference>
<dbReference type="SUPFAM" id="SSF55874">
    <property type="entry name" value="ATPase domain of HSP90 chaperone/DNA topoisomerase II/histidine kinase"/>
    <property type="match status" value="1"/>
</dbReference>
<dbReference type="SMART" id="SM00388">
    <property type="entry name" value="HisKA"/>
    <property type="match status" value="1"/>
</dbReference>
<dbReference type="InterPro" id="IPR003594">
    <property type="entry name" value="HATPase_dom"/>
</dbReference>
<gene>
    <name evidence="12" type="ORF">JKL49_18975</name>
</gene>
<dbReference type="InterPro" id="IPR036097">
    <property type="entry name" value="HisK_dim/P_sf"/>
</dbReference>
<dbReference type="PANTHER" id="PTHR43047:SF64">
    <property type="entry name" value="HISTIDINE KINASE CONTAINING CHEY-HOMOLOGOUS RECEIVER DOMAIN AND PAS DOMAIN-RELATED"/>
    <property type="match status" value="1"/>
</dbReference>
<dbReference type="Gene3D" id="3.30.450.20">
    <property type="entry name" value="PAS domain"/>
    <property type="match status" value="4"/>
</dbReference>
<evidence type="ECO:0000256" key="6">
    <source>
        <dbReference type="ARBA" id="ARBA00023012"/>
    </source>
</evidence>
<keyword evidence="13" id="KW-1185">Reference proteome</keyword>
<dbReference type="CDD" id="cd16922">
    <property type="entry name" value="HATPase_EvgS-ArcB-TorS-like"/>
    <property type="match status" value="1"/>
</dbReference>
<dbReference type="PROSITE" id="PS50110">
    <property type="entry name" value="RESPONSE_REGULATORY"/>
    <property type="match status" value="1"/>
</dbReference>
<feature type="domain" description="PAS" evidence="10">
    <location>
        <begin position="28"/>
        <end position="83"/>
    </location>
</feature>
<dbReference type="InterPro" id="IPR000014">
    <property type="entry name" value="PAS"/>
</dbReference>
<dbReference type="InterPro" id="IPR003661">
    <property type="entry name" value="HisK_dim/P_dom"/>
</dbReference>
<evidence type="ECO:0000259" key="10">
    <source>
        <dbReference type="PROSITE" id="PS50112"/>
    </source>
</evidence>
<dbReference type="Pfam" id="PF00512">
    <property type="entry name" value="HisKA"/>
    <property type="match status" value="1"/>
</dbReference>
<dbReference type="PANTHER" id="PTHR43047">
    <property type="entry name" value="TWO-COMPONENT HISTIDINE PROTEIN KINASE"/>
    <property type="match status" value="1"/>
</dbReference>
<evidence type="ECO:0000259" key="8">
    <source>
        <dbReference type="PROSITE" id="PS50109"/>
    </source>
</evidence>
<dbReference type="Pfam" id="PF08448">
    <property type="entry name" value="PAS_4"/>
    <property type="match status" value="1"/>
</dbReference>
<dbReference type="Pfam" id="PF00072">
    <property type="entry name" value="Response_reg"/>
    <property type="match status" value="1"/>
</dbReference>
<sequence>MPEERATNTPTEHGPMIEWLFANSQELMLVIGPDARFKLVNPAWTTATGWASDEIVGKYAAEFIHPDDLPDFGKLAERLFETRTGQNVARMRMKDGAYRWFEGRSQLTDDGHIIGVLRDVTREREREAELEDARRTRLLLSESAGVGTWTFEPLTGRIDWSDDIRAITGYGPEEVVTIADFEAILHPDEREAVRTAFNRGVLQGEPQTFEQRMRNKDGRWSTWRTTFHCVARRRGYFALKGMSQDITELAAARDVALAAERQIRQLIEDAPFAVAMFDRDLRYLMISNRWRHAFSLVHRDHVGLRLEDVFPTIPKKFLAAQRRALKGEVVSSKEDRFTDSQGGKHWVRWEARPWMNAAGEIGGMLVYVDDISAVASARREAQTNARRLKVALSAADAGVYEIDHVNKTFWASPEFKKLIGRSSRSYRDALKLNFPKFHADDMAGVRQAFLDINGETRKSGEAFEARIMTPSGEARWMRVFHHLKRDSKGRWLKGVGLVHDFDQRKRQELALIEAQEAAQAGAEAKAAFLANMSHEIRTPMNGVMGVLHLLKTESLTEDGRAMLEEALSCGQMLAELLNDVIDFSKIEAGALVLAEESIDPAALVQGVTRLLRPQAEAKGLELKLEGMADIGWVRTDPVRLRQALFNLVGNAVKFTLEGQVTVRAALHETSAGRVLRFEIADTGVGIPADAQARIFQRFDQGDASTTRKFGGSGLGLAITQKLAEMMGGAVGFTSVEGQGSVFWLEVCAPSAQAVVAVVDTGEPVLEGLRILVVEDNSTNRMIATKLLENLGASVETAADGLLGVEAAARGGFDLILMDVQMPGIDGLEACRRIRALGGVVAATPIVALTANVLSHQHQSYLEAGMDGVVGKPISPTALLTEIARLSGPSAELEAEAVA</sequence>
<evidence type="ECO:0000259" key="11">
    <source>
        <dbReference type="PROSITE" id="PS50113"/>
    </source>
</evidence>
<dbReference type="Pfam" id="PF02518">
    <property type="entry name" value="HATPase_c"/>
    <property type="match status" value="1"/>
</dbReference>
<dbReference type="SUPFAM" id="SSF52172">
    <property type="entry name" value="CheY-like"/>
    <property type="match status" value="1"/>
</dbReference>
<dbReference type="NCBIfam" id="TIGR00229">
    <property type="entry name" value="sensory_box"/>
    <property type="match status" value="3"/>
</dbReference>
<dbReference type="EC" id="2.7.13.3" evidence="2"/>
<dbReference type="InterPro" id="IPR001789">
    <property type="entry name" value="Sig_transdc_resp-reg_receiver"/>
</dbReference>
<dbReference type="Gene3D" id="3.40.50.2300">
    <property type="match status" value="1"/>
</dbReference>
<dbReference type="InterPro" id="IPR004358">
    <property type="entry name" value="Sig_transdc_His_kin-like_C"/>
</dbReference>
<keyword evidence="3 7" id="KW-0597">Phosphoprotein</keyword>
<dbReference type="GO" id="GO:0000155">
    <property type="term" value="F:phosphorelay sensor kinase activity"/>
    <property type="evidence" value="ECO:0007669"/>
    <property type="project" value="InterPro"/>
</dbReference>
<evidence type="ECO:0000256" key="3">
    <source>
        <dbReference type="ARBA" id="ARBA00022553"/>
    </source>
</evidence>
<dbReference type="Pfam" id="PF08447">
    <property type="entry name" value="PAS_3"/>
    <property type="match status" value="2"/>
</dbReference>
<protein>
    <recommendedName>
        <fullName evidence="2">histidine kinase</fullName>
        <ecNumber evidence="2">2.7.13.3</ecNumber>
    </recommendedName>
</protein>
<evidence type="ECO:0000256" key="1">
    <source>
        <dbReference type="ARBA" id="ARBA00000085"/>
    </source>
</evidence>
<feature type="modified residue" description="4-aspartylphosphate" evidence="7">
    <location>
        <position position="818"/>
    </location>
</feature>
<comment type="catalytic activity">
    <reaction evidence="1">
        <text>ATP + protein L-histidine = ADP + protein N-phospho-L-histidine.</text>
        <dbReference type="EC" id="2.7.13.3"/>
    </reaction>
</comment>
<dbReference type="PROSITE" id="PS50109">
    <property type="entry name" value="HIS_KIN"/>
    <property type="match status" value="1"/>
</dbReference>
<dbReference type="SMART" id="SM00086">
    <property type="entry name" value="PAC"/>
    <property type="match status" value="3"/>
</dbReference>
<keyword evidence="5" id="KW-0418">Kinase</keyword>
<evidence type="ECO:0000259" key="9">
    <source>
        <dbReference type="PROSITE" id="PS50110"/>
    </source>
</evidence>
<dbReference type="InterPro" id="IPR001610">
    <property type="entry name" value="PAC"/>
</dbReference>
<feature type="domain" description="Histidine kinase" evidence="8">
    <location>
        <begin position="531"/>
        <end position="750"/>
    </location>
</feature>
<dbReference type="SMART" id="SM00091">
    <property type="entry name" value="PAS"/>
    <property type="match status" value="4"/>
</dbReference>
<dbReference type="InterPro" id="IPR011006">
    <property type="entry name" value="CheY-like_superfamily"/>
</dbReference>
<evidence type="ECO:0000313" key="12">
    <source>
        <dbReference type="EMBL" id="MBR7621482.1"/>
    </source>
</evidence>
<keyword evidence="6" id="KW-0902">Two-component regulatory system</keyword>
<feature type="domain" description="PAS" evidence="10">
    <location>
        <begin position="160"/>
        <end position="204"/>
    </location>
</feature>
<organism evidence="12 13">
    <name type="scientific">Phenylobacterium glaciei</name>
    <dbReference type="NCBI Taxonomy" id="2803784"/>
    <lineage>
        <taxon>Bacteria</taxon>
        <taxon>Pseudomonadati</taxon>
        <taxon>Pseudomonadota</taxon>
        <taxon>Alphaproteobacteria</taxon>
        <taxon>Caulobacterales</taxon>
        <taxon>Caulobacteraceae</taxon>
        <taxon>Phenylobacterium</taxon>
    </lineage>
</organism>
<dbReference type="EMBL" id="JAGSGD010000002">
    <property type="protein sequence ID" value="MBR7621482.1"/>
    <property type="molecule type" value="Genomic_DNA"/>
</dbReference>
<feature type="domain" description="PAC" evidence="11">
    <location>
        <begin position="461"/>
        <end position="513"/>
    </location>
</feature>
<dbReference type="PROSITE" id="PS50112">
    <property type="entry name" value="PAS"/>
    <property type="match status" value="2"/>
</dbReference>
<comment type="caution">
    <text evidence="12">The sequence shown here is derived from an EMBL/GenBank/DDBJ whole genome shotgun (WGS) entry which is preliminary data.</text>
</comment>
<dbReference type="SMART" id="SM00448">
    <property type="entry name" value="REC"/>
    <property type="match status" value="1"/>
</dbReference>
<feature type="domain" description="PAC" evidence="11">
    <location>
        <begin position="331"/>
        <end position="383"/>
    </location>
</feature>
<dbReference type="PRINTS" id="PR00344">
    <property type="entry name" value="BCTRLSENSOR"/>
</dbReference>
<evidence type="ECO:0000256" key="7">
    <source>
        <dbReference type="PROSITE-ProRule" id="PRU00169"/>
    </source>
</evidence>
<dbReference type="RefSeq" id="WP_215342983.1">
    <property type="nucleotide sequence ID" value="NZ_JAGSGD010000002.1"/>
</dbReference>
<dbReference type="CDD" id="cd00130">
    <property type="entry name" value="PAS"/>
    <property type="match status" value="4"/>
</dbReference>
<dbReference type="CDD" id="cd17546">
    <property type="entry name" value="REC_hyHK_CKI1_RcsC-like"/>
    <property type="match status" value="1"/>
</dbReference>
<dbReference type="Gene3D" id="3.30.565.10">
    <property type="entry name" value="Histidine kinase-like ATPase, C-terminal domain"/>
    <property type="match status" value="1"/>
</dbReference>
<dbReference type="Proteomes" id="UP000622580">
    <property type="component" value="Unassembled WGS sequence"/>
</dbReference>
<evidence type="ECO:0000256" key="5">
    <source>
        <dbReference type="ARBA" id="ARBA00022777"/>
    </source>
</evidence>
<dbReference type="FunFam" id="3.30.565.10:FF:000010">
    <property type="entry name" value="Sensor histidine kinase RcsC"/>
    <property type="match status" value="1"/>
</dbReference>
<dbReference type="SMART" id="SM00387">
    <property type="entry name" value="HATPase_c"/>
    <property type="match status" value="1"/>
</dbReference>
<feature type="domain" description="Response regulatory" evidence="9">
    <location>
        <begin position="769"/>
        <end position="886"/>
    </location>
</feature>
<evidence type="ECO:0000313" key="13">
    <source>
        <dbReference type="Proteomes" id="UP000622580"/>
    </source>
</evidence>
<dbReference type="SUPFAM" id="SSF47384">
    <property type="entry name" value="Homodimeric domain of signal transducing histidine kinase"/>
    <property type="match status" value="1"/>
</dbReference>
<name>A0A941HYK1_9CAUL</name>
<reference evidence="12" key="1">
    <citation type="submission" date="2021-04" db="EMBL/GenBank/DDBJ databases">
        <title>Draft genome assembly of strain Phenylobacterium sp. 20VBR1 using MiniION and Illumina platforms.</title>
        <authorList>
            <person name="Thomas F.A."/>
            <person name="Krishnan K.P."/>
            <person name="Sinha R.K."/>
        </authorList>
    </citation>
    <scope>NUCLEOTIDE SEQUENCE</scope>
    <source>
        <strain evidence="12">20VBR1</strain>
    </source>
</reference>
<keyword evidence="4" id="KW-0808">Transferase</keyword>
<dbReference type="InterPro" id="IPR000700">
    <property type="entry name" value="PAS-assoc_C"/>
</dbReference>
<dbReference type="CDD" id="cd00082">
    <property type="entry name" value="HisKA"/>
    <property type="match status" value="1"/>
</dbReference>
<evidence type="ECO:0000256" key="4">
    <source>
        <dbReference type="ARBA" id="ARBA00022679"/>
    </source>
</evidence>
<proteinExistence type="predicted"/>
<accession>A0A941HYK1</accession>
<dbReference type="AlphaFoldDB" id="A0A941HYK1"/>
<dbReference type="PROSITE" id="PS50113">
    <property type="entry name" value="PAC"/>
    <property type="match status" value="2"/>
</dbReference>
<dbReference type="Gene3D" id="1.10.287.130">
    <property type="match status" value="1"/>
</dbReference>
<evidence type="ECO:0000256" key="2">
    <source>
        <dbReference type="ARBA" id="ARBA00012438"/>
    </source>
</evidence>
<dbReference type="InterPro" id="IPR013656">
    <property type="entry name" value="PAS_4"/>
</dbReference>
<dbReference type="InterPro" id="IPR013655">
    <property type="entry name" value="PAS_fold_3"/>
</dbReference>
<dbReference type="InterPro" id="IPR036890">
    <property type="entry name" value="HATPase_C_sf"/>
</dbReference>